<evidence type="ECO:0000313" key="11">
    <source>
        <dbReference type="Proteomes" id="UP000295192"/>
    </source>
</evidence>
<proteinExistence type="inferred from homology"/>
<dbReference type="OMA" id="AFGDSWD"/>
<dbReference type="InterPro" id="IPR046756">
    <property type="entry name" value="VAS1/VOA1_TM"/>
</dbReference>
<dbReference type="InterPro" id="IPR008388">
    <property type="entry name" value="Ac45_acc_su"/>
</dbReference>
<dbReference type="EMBL" id="LSRL02000034">
    <property type="protein sequence ID" value="TDG48285.1"/>
    <property type="molecule type" value="Genomic_DNA"/>
</dbReference>
<keyword evidence="7" id="KW-0732">Signal</keyword>
<protein>
    <recommendedName>
        <fullName evidence="12">Vacuolar H+ ATPase AC45 accessory subunit</fullName>
    </recommendedName>
</protein>
<dbReference type="PANTHER" id="PTHR12471">
    <property type="entry name" value="VACUOLAR ATP SYNTHASE SUBUNIT S1"/>
    <property type="match status" value="1"/>
</dbReference>
<feature type="signal peptide" evidence="7">
    <location>
        <begin position="1"/>
        <end position="17"/>
    </location>
</feature>
<evidence type="ECO:0000256" key="1">
    <source>
        <dbReference type="ARBA" id="ARBA00004167"/>
    </source>
</evidence>
<dbReference type="Pfam" id="PF20520">
    <property type="entry name" value="Ac45-VOA1_TM"/>
    <property type="match status" value="1"/>
</dbReference>
<evidence type="ECO:0000259" key="9">
    <source>
        <dbReference type="Pfam" id="PF20520"/>
    </source>
</evidence>
<keyword evidence="3 6" id="KW-0812">Transmembrane</keyword>
<keyword evidence="4 6" id="KW-1133">Transmembrane helix</keyword>
<evidence type="ECO:0000256" key="5">
    <source>
        <dbReference type="ARBA" id="ARBA00023136"/>
    </source>
</evidence>
<evidence type="ECO:0000313" key="10">
    <source>
        <dbReference type="EMBL" id="TDG48285.1"/>
    </source>
</evidence>
<evidence type="ECO:0000256" key="7">
    <source>
        <dbReference type="SAM" id="SignalP"/>
    </source>
</evidence>
<evidence type="ECO:0000256" key="4">
    <source>
        <dbReference type="ARBA" id="ARBA00022989"/>
    </source>
</evidence>
<evidence type="ECO:0000256" key="2">
    <source>
        <dbReference type="ARBA" id="ARBA00009037"/>
    </source>
</evidence>
<feature type="chain" id="PRO_5019759730" description="Vacuolar H+ ATPase AC45 accessory subunit" evidence="7">
    <location>
        <begin position="18"/>
        <end position="387"/>
    </location>
</feature>
<dbReference type="STRING" id="7232.A0A484BKE2"/>
<sequence length="387" mass="42371">MLWKSVIALCVIGVALAEQTPVFLWGANSPTKPSLRTVPQAEFQEQLTTLLKDHMVVAFEENGLSNKDFLCSTNEAQSCYAQLQSVSPKTYYTSVENPAEALRVAAQKREHNSVDANGQLVHPIKCEVGTAQIVSFENVEETRAATLQSHDAAIAAISQQLNCKVAYLYFAAPATAPVVQRRVRRWTSAETVTNRFFSGNQFAISFVNVEYYNQAAGTTTPVKVLGMTITNATSIKFSVALSTDASKDITFDVTYGAEEGYYTVSNAAYGTDTFRTPGVTAPPSFSYTCGNTTWYTPVNKENQINSLTWTSLQLQAPFSDTTPSDFAFGDSWDCVGFVTPGILMGLFVVVILLVIVFLGLCWMMDIKTMDRFDDPKGKTITINASAE</sequence>
<evidence type="ECO:0000259" key="8">
    <source>
        <dbReference type="Pfam" id="PF05827"/>
    </source>
</evidence>
<reference evidence="10 11" key="1">
    <citation type="journal article" date="2019" name="J. Hered.">
        <title>An Improved Genome Assembly for Drosophila navojoa, the Basal Species in the mojavensis Cluster.</title>
        <authorList>
            <person name="Vanderlinde T."/>
            <person name="Dupim E.G."/>
            <person name="Nazario-Yepiz N.O."/>
            <person name="Carvalho A.B."/>
        </authorList>
    </citation>
    <scope>NUCLEOTIDE SEQUENCE [LARGE SCALE GENOMIC DNA]</scope>
    <source>
        <strain evidence="10">Navoj_Jal97</strain>
        <tissue evidence="10">Whole organism</tissue>
    </source>
</reference>
<name>A0A484BKE2_DRONA</name>
<gene>
    <name evidence="10" type="ORF">AWZ03_005240</name>
</gene>
<dbReference type="GO" id="GO:0033176">
    <property type="term" value="C:proton-transporting V-type ATPase complex"/>
    <property type="evidence" value="ECO:0007669"/>
    <property type="project" value="TreeGrafter"/>
</dbReference>
<organism evidence="10 11">
    <name type="scientific">Drosophila navojoa</name>
    <name type="common">Fruit fly</name>
    <dbReference type="NCBI Taxonomy" id="7232"/>
    <lineage>
        <taxon>Eukaryota</taxon>
        <taxon>Metazoa</taxon>
        <taxon>Ecdysozoa</taxon>
        <taxon>Arthropoda</taxon>
        <taxon>Hexapoda</taxon>
        <taxon>Insecta</taxon>
        <taxon>Pterygota</taxon>
        <taxon>Neoptera</taxon>
        <taxon>Endopterygota</taxon>
        <taxon>Diptera</taxon>
        <taxon>Brachycera</taxon>
        <taxon>Muscomorpha</taxon>
        <taxon>Ephydroidea</taxon>
        <taxon>Drosophilidae</taxon>
        <taxon>Drosophila</taxon>
    </lineage>
</organism>
<dbReference type="InterPro" id="IPR046755">
    <property type="entry name" value="VAS1_LD"/>
</dbReference>
<keyword evidence="5 6" id="KW-0472">Membrane</keyword>
<comment type="caution">
    <text evidence="10">The sequence shown here is derived from an EMBL/GenBank/DDBJ whole genome shotgun (WGS) entry which is preliminary data.</text>
</comment>
<dbReference type="AlphaFoldDB" id="A0A484BKE2"/>
<dbReference type="GO" id="GO:0001671">
    <property type="term" value="F:ATPase activator activity"/>
    <property type="evidence" value="ECO:0007669"/>
    <property type="project" value="TreeGrafter"/>
</dbReference>
<evidence type="ECO:0008006" key="12">
    <source>
        <dbReference type="Google" id="ProtNLM"/>
    </source>
</evidence>
<feature type="domain" description="V-type proton ATPase subunit S1 luminal" evidence="8">
    <location>
        <begin position="225"/>
        <end position="316"/>
    </location>
</feature>
<dbReference type="OrthoDB" id="19852at2759"/>
<feature type="domain" description="V-type proton ATPase subunit S1/VOA1 transmembrane" evidence="9">
    <location>
        <begin position="336"/>
        <end position="374"/>
    </location>
</feature>
<dbReference type="GO" id="GO:0030641">
    <property type="term" value="P:regulation of cellular pH"/>
    <property type="evidence" value="ECO:0007669"/>
    <property type="project" value="TreeGrafter"/>
</dbReference>
<comment type="subcellular location">
    <subcellularLocation>
        <location evidence="1">Membrane</location>
        <topology evidence="1">Single-pass membrane protein</topology>
    </subcellularLocation>
</comment>
<dbReference type="KEGG" id="dnv:108653560"/>
<dbReference type="Pfam" id="PF05827">
    <property type="entry name" value="VAS1_LD"/>
    <property type="match status" value="1"/>
</dbReference>
<dbReference type="Proteomes" id="UP000295192">
    <property type="component" value="Unassembled WGS sequence"/>
</dbReference>
<evidence type="ECO:0000256" key="3">
    <source>
        <dbReference type="ARBA" id="ARBA00022692"/>
    </source>
</evidence>
<feature type="transmembrane region" description="Helical" evidence="6">
    <location>
        <begin position="341"/>
        <end position="362"/>
    </location>
</feature>
<comment type="similarity">
    <text evidence="2">Belongs to the vacuolar ATPase subunit S1 family.</text>
</comment>
<accession>A0A484BKE2</accession>
<evidence type="ECO:0000256" key="6">
    <source>
        <dbReference type="SAM" id="Phobius"/>
    </source>
</evidence>
<dbReference type="PANTHER" id="PTHR12471:SF7">
    <property type="entry name" value="V-TYPE PROTON ATPASE SUBUNIT S1"/>
    <property type="match status" value="1"/>
</dbReference>
<keyword evidence="11" id="KW-1185">Reference proteome</keyword>